<sequence>MLEPCHLLLVRHGQTAWNVDGRMQGHLDIPLDAVGRAQALAVAQALADEPVAAVVSSDLLRARHTADAIAATHGLPVLNEPLLRERHFGVYQGLLWEEVQARWPQDAQRWSHRDPDFAPEGGESLTQFSQRCVEAVTRHAQAWPGRTLVLATHGGVLDCLYRAATGQSLQAPRSWMLGNTAVNRLLWNGEGLSLVGWNDTRHLETAGAALDDKQQA</sequence>
<dbReference type="GO" id="GO:0016787">
    <property type="term" value="F:hydrolase activity"/>
    <property type="evidence" value="ECO:0007669"/>
    <property type="project" value="UniProtKB-KW"/>
</dbReference>
<dbReference type="Gene3D" id="3.40.50.1240">
    <property type="entry name" value="Phosphoglycerate mutase-like"/>
    <property type="match status" value="1"/>
</dbReference>
<dbReference type="PANTHER" id="PTHR48100">
    <property type="entry name" value="BROAD-SPECIFICITY PHOSPHATASE YOR283W-RELATED"/>
    <property type="match status" value="1"/>
</dbReference>
<dbReference type="EMBL" id="JBIGHZ010000002">
    <property type="protein sequence ID" value="MFG6448022.1"/>
    <property type="molecule type" value="Genomic_DNA"/>
</dbReference>
<reference evidence="3 4" key="1">
    <citation type="submission" date="2024-08" db="EMBL/GenBank/DDBJ databases">
        <authorList>
            <person name="Lu H."/>
        </authorList>
    </citation>
    <scope>NUCLEOTIDE SEQUENCE [LARGE SCALE GENOMIC DNA]</scope>
    <source>
        <strain evidence="3 4">BYS180W</strain>
    </source>
</reference>
<name>A0ABW7FUM0_9BURK</name>
<protein>
    <submittedName>
        <fullName evidence="3">Histidine phosphatase family protein</fullName>
        <ecNumber evidence="3">3.1.3.-</ecNumber>
    </submittedName>
</protein>
<dbReference type="InterPro" id="IPR001345">
    <property type="entry name" value="PG/BPGM_mutase_AS"/>
</dbReference>
<proteinExistence type="predicted"/>
<dbReference type="InterPro" id="IPR029033">
    <property type="entry name" value="His_PPase_superfam"/>
</dbReference>
<accession>A0ABW7FUM0</accession>
<evidence type="ECO:0000313" key="4">
    <source>
        <dbReference type="Proteomes" id="UP001606099"/>
    </source>
</evidence>
<keyword evidence="1" id="KW-0324">Glycolysis</keyword>
<keyword evidence="2" id="KW-0413">Isomerase</keyword>
<dbReference type="InterPro" id="IPR013078">
    <property type="entry name" value="His_Pase_superF_clade-1"/>
</dbReference>
<dbReference type="Proteomes" id="UP001606099">
    <property type="component" value="Unassembled WGS sequence"/>
</dbReference>
<dbReference type="PANTHER" id="PTHR48100:SF1">
    <property type="entry name" value="HISTIDINE PHOSPHATASE FAMILY PROTEIN-RELATED"/>
    <property type="match status" value="1"/>
</dbReference>
<evidence type="ECO:0000313" key="3">
    <source>
        <dbReference type="EMBL" id="MFG6448022.1"/>
    </source>
</evidence>
<keyword evidence="4" id="KW-1185">Reference proteome</keyword>
<keyword evidence="3" id="KW-0378">Hydrolase</keyword>
<evidence type="ECO:0000256" key="1">
    <source>
        <dbReference type="ARBA" id="ARBA00023152"/>
    </source>
</evidence>
<dbReference type="PROSITE" id="PS00175">
    <property type="entry name" value="PG_MUTASE"/>
    <property type="match status" value="1"/>
</dbReference>
<dbReference type="EC" id="3.1.3.-" evidence="3"/>
<organism evidence="3 4">
    <name type="scientific">Roseateles rivi</name>
    <dbReference type="NCBI Taxonomy" id="3299028"/>
    <lineage>
        <taxon>Bacteria</taxon>
        <taxon>Pseudomonadati</taxon>
        <taxon>Pseudomonadota</taxon>
        <taxon>Betaproteobacteria</taxon>
        <taxon>Burkholderiales</taxon>
        <taxon>Sphaerotilaceae</taxon>
        <taxon>Roseateles</taxon>
    </lineage>
</organism>
<dbReference type="RefSeq" id="WP_394459910.1">
    <property type="nucleotide sequence ID" value="NZ_JBIGHZ010000002.1"/>
</dbReference>
<comment type="caution">
    <text evidence="3">The sequence shown here is derived from an EMBL/GenBank/DDBJ whole genome shotgun (WGS) entry which is preliminary data.</text>
</comment>
<dbReference type="InterPro" id="IPR050275">
    <property type="entry name" value="PGM_Phosphatase"/>
</dbReference>
<dbReference type="CDD" id="cd07067">
    <property type="entry name" value="HP_PGM_like"/>
    <property type="match status" value="1"/>
</dbReference>
<dbReference type="Pfam" id="PF00300">
    <property type="entry name" value="His_Phos_1"/>
    <property type="match status" value="1"/>
</dbReference>
<evidence type="ECO:0000256" key="2">
    <source>
        <dbReference type="ARBA" id="ARBA00023235"/>
    </source>
</evidence>
<gene>
    <name evidence="3" type="ORF">ACG0Z6_07140</name>
</gene>
<dbReference type="SUPFAM" id="SSF53254">
    <property type="entry name" value="Phosphoglycerate mutase-like"/>
    <property type="match status" value="1"/>
</dbReference>
<dbReference type="SMART" id="SM00855">
    <property type="entry name" value="PGAM"/>
    <property type="match status" value="1"/>
</dbReference>